<proteinExistence type="predicted"/>
<dbReference type="EMBL" id="FNGV01000005">
    <property type="protein sequence ID" value="SDM10450.1"/>
    <property type="molecule type" value="Genomic_DNA"/>
</dbReference>
<dbReference type="Gene3D" id="2.60.120.370">
    <property type="entry name" value="YhcH/YjgK/YiaL"/>
    <property type="match status" value="1"/>
</dbReference>
<dbReference type="RefSeq" id="WP_089889060.1">
    <property type="nucleotide sequence ID" value="NZ_FNGV01000005.1"/>
</dbReference>
<dbReference type="InterPro" id="IPR004375">
    <property type="entry name" value="NanQ/TabA/YiaL"/>
</dbReference>
<organism evidence="1 2">
    <name type="scientific">Kriegella aquimaris</name>
    <dbReference type="NCBI Taxonomy" id="192904"/>
    <lineage>
        <taxon>Bacteria</taxon>
        <taxon>Pseudomonadati</taxon>
        <taxon>Bacteroidota</taxon>
        <taxon>Flavobacteriia</taxon>
        <taxon>Flavobacteriales</taxon>
        <taxon>Flavobacteriaceae</taxon>
        <taxon>Kriegella</taxon>
    </lineage>
</organism>
<keyword evidence="2" id="KW-1185">Reference proteome</keyword>
<dbReference type="PANTHER" id="PTHR34986:SF1">
    <property type="entry name" value="PROTEIN YIAL"/>
    <property type="match status" value="1"/>
</dbReference>
<dbReference type="Pfam" id="PF04074">
    <property type="entry name" value="DUF386"/>
    <property type="match status" value="1"/>
</dbReference>
<reference evidence="1 2" key="1">
    <citation type="submission" date="2016-10" db="EMBL/GenBank/DDBJ databases">
        <authorList>
            <person name="de Groot N.N."/>
        </authorList>
    </citation>
    <scope>NUCLEOTIDE SEQUENCE [LARGE SCALE GENOMIC DNA]</scope>
    <source>
        <strain evidence="1 2">DSM 19886</strain>
    </source>
</reference>
<dbReference type="GO" id="GO:0005829">
    <property type="term" value="C:cytosol"/>
    <property type="evidence" value="ECO:0007669"/>
    <property type="project" value="TreeGrafter"/>
</dbReference>
<accession>A0A1G9QHU7</accession>
<evidence type="ECO:0000313" key="2">
    <source>
        <dbReference type="Proteomes" id="UP000199440"/>
    </source>
</evidence>
<dbReference type="SUPFAM" id="SSF51197">
    <property type="entry name" value="Clavaminate synthase-like"/>
    <property type="match status" value="1"/>
</dbReference>
<dbReference type="OrthoDB" id="9792756at2"/>
<name>A0A1G9QHU7_9FLAO</name>
<dbReference type="InterPro" id="IPR037012">
    <property type="entry name" value="NanQ/TabA/YiaL_sf"/>
</dbReference>
<dbReference type="STRING" id="192904.SAMN04488514_10544"/>
<dbReference type="Proteomes" id="UP000199440">
    <property type="component" value="Unassembled WGS sequence"/>
</dbReference>
<dbReference type="NCBIfam" id="TIGR00022">
    <property type="entry name" value="YhcH/YjgK/YiaL family protein"/>
    <property type="match status" value="1"/>
</dbReference>
<evidence type="ECO:0000313" key="1">
    <source>
        <dbReference type="EMBL" id="SDM10450.1"/>
    </source>
</evidence>
<gene>
    <name evidence="1" type="ORF">SAMN04488514_10544</name>
</gene>
<protein>
    <submittedName>
        <fullName evidence="1">YhcH/YjgK/YiaL family protein</fullName>
    </submittedName>
</protein>
<dbReference type="PANTHER" id="PTHR34986">
    <property type="entry name" value="EVOLVED BETA-GALACTOSIDASE SUBUNIT BETA"/>
    <property type="match status" value="1"/>
</dbReference>
<sequence length="151" mass="17335">MIFDDIENAEFYYNLGPNIKRGLQFLKENTNLETLPLGRVEIDGDNIFALVQEYDTKAFDGEMWEAHKKYFDIQYVVKGTELIKVTRIENCTPRTPYNAEGDYWLFQADGNSITVRAGQFVLLAPEDVHQPGIVCGNNTEKIRKIVVKARI</sequence>
<dbReference type="AlphaFoldDB" id="A0A1G9QHU7"/>